<evidence type="ECO:0000313" key="1">
    <source>
        <dbReference type="EMBL" id="EOZ99661.1"/>
    </source>
</evidence>
<protein>
    <submittedName>
        <fullName evidence="1">Uncharacterized protein</fullName>
    </submittedName>
</protein>
<comment type="caution">
    <text evidence="1">The sequence shown here is derived from an EMBL/GenBank/DDBJ whole genome shotgun (WGS) entry which is preliminary data.</text>
</comment>
<evidence type="ECO:0000313" key="2">
    <source>
        <dbReference type="Proteomes" id="UP000006073"/>
    </source>
</evidence>
<proteinExistence type="predicted"/>
<accession>S2E502</accession>
<sequence>MKLNAENEACANNEPLMTMTTPKLTVREKHRLKVLNPAVPFN</sequence>
<name>S2E502_INDAL</name>
<reference evidence="1 2" key="1">
    <citation type="journal article" date="2013" name="Genome Announc.">
        <title>Draft Genome Sequence of Indibacter alkaliphilus Strain LW1T, Isolated from Lonar Lake, a Haloalkaline Lake in the Buldana District of Maharashtra, India.</title>
        <authorList>
            <person name="Singh A."/>
            <person name="Kumar Jangir P."/>
            <person name="Sharma R."/>
            <person name="Singh A."/>
            <person name="Kumar Pinnaka A."/>
            <person name="Shivaji S."/>
        </authorList>
    </citation>
    <scope>NUCLEOTIDE SEQUENCE [LARGE SCALE GENOMIC DNA]</scope>
    <source>
        <strain evidence="2">CCUG 57479 / KCTC 22604 / LW1</strain>
    </source>
</reference>
<dbReference type="STRING" id="1189612.A33Q_0342"/>
<dbReference type="AlphaFoldDB" id="S2E502"/>
<dbReference type="EMBL" id="ALWO02000011">
    <property type="protein sequence ID" value="EOZ99661.1"/>
    <property type="molecule type" value="Genomic_DNA"/>
</dbReference>
<gene>
    <name evidence="1" type="ORF">A33Q_0342</name>
</gene>
<organism evidence="1 2">
    <name type="scientific">Indibacter alkaliphilus (strain CCUG 57479 / KCTC 22604 / LW1)</name>
    <dbReference type="NCBI Taxonomy" id="1189612"/>
    <lineage>
        <taxon>Bacteria</taxon>
        <taxon>Pseudomonadati</taxon>
        <taxon>Bacteroidota</taxon>
        <taxon>Cytophagia</taxon>
        <taxon>Cytophagales</taxon>
        <taxon>Cyclobacteriaceae</taxon>
    </lineage>
</organism>
<dbReference type="Proteomes" id="UP000006073">
    <property type="component" value="Unassembled WGS sequence"/>
</dbReference>
<keyword evidence="2" id="KW-1185">Reference proteome</keyword>